<feature type="non-terminal residue" evidence="5">
    <location>
        <position position="445"/>
    </location>
</feature>
<sequence length="445" mass="50620">MESIIYALLQLIPSLLKAEHVGLLVKLFAITSASLSLFYFVKSYFMTTVRISESDILAQSLLSYCAKTHHAKHRKSLTAASVWPEEDDIKIPLTQFRNFKLEERKAPPKYEPDFGSTWKMEYGVSVQRVSREPEKKAGGLVLHYFGRSLTPIENLLKLAAKEDFERHRNDNLVVYPESEDMIRQCSPDDAWAVPIYRRGRSMDTVCMRQGLKDQILGDIQSFTSYKMQERYFASGIPYRRGYLFYGSRGTGKTSLYKALALRTGLRLYLVNVAELELTDNSLQKLFAGIPRRCIVILEEVDPTQLRRSNNVSGIAKKNGISLSGLKSAIDGPLTPEGHLLIITTNFCPKDFPQELIRPGRVDLAIEFKKASVDEAIQLFKTAYLQSPEDELKEHIANFSIQASLLKDSEFSHAELQGFFLTARTPQNASKTFRDWVEQERKKGKN</sequence>
<dbReference type="EMBL" id="KZ613791">
    <property type="protein sequence ID" value="PMD60270.1"/>
    <property type="molecule type" value="Genomic_DNA"/>
</dbReference>
<dbReference type="GO" id="GO:0016887">
    <property type="term" value="F:ATP hydrolysis activity"/>
    <property type="evidence" value="ECO:0007669"/>
    <property type="project" value="InterPro"/>
</dbReference>
<keyword evidence="3" id="KW-0496">Mitochondrion</keyword>
<dbReference type="Pfam" id="PF08740">
    <property type="entry name" value="BCS1_N"/>
    <property type="match status" value="1"/>
</dbReference>
<dbReference type="PANTHER" id="PTHR23070">
    <property type="entry name" value="BCS1 AAA-TYPE ATPASE"/>
    <property type="match status" value="1"/>
</dbReference>
<dbReference type="InterPro" id="IPR027417">
    <property type="entry name" value="P-loop_NTPase"/>
</dbReference>
<dbReference type="SMART" id="SM00382">
    <property type="entry name" value="AAA"/>
    <property type="match status" value="1"/>
</dbReference>
<evidence type="ECO:0000256" key="1">
    <source>
        <dbReference type="ARBA" id="ARBA00004434"/>
    </source>
</evidence>
<dbReference type="GO" id="GO:0005743">
    <property type="term" value="C:mitochondrial inner membrane"/>
    <property type="evidence" value="ECO:0007669"/>
    <property type="project" value="UniProtKB-SubCell"/>
</dbReference>
<evidence type="ECO:0000313" key="5">
    <source>
        <dbReference type="EMBL" id="PMD60270.1"/>
    </source>
</evidence>
<dbReference type="InParanoid" id="A0A2J6TB60"/>
<dbReference type="GeneID" id="36588296"/>
<dbReference type="Gene3D" id="3.40.50.300">
    <property type="entry name" value="P-loop containing nucleotide triphosphate hydrolases"/>
    <property type="match status" value="1"/>
</dbReference>
<evidence type="ECO:0000259" key="4">
    <source>
        <dbReference type="SMART" id="SM00382"/>
    </source>
</evidence>
<dbReference type="RefSeq" id="XP_024737174.1">
    <property type="nucleotide sequence ID" value="XM_024880219.1"/>
</dbReference>
<dbReference type="GO" id="GO:0005524">
    <property type="term" value="F:ATP binding"/>
    <property type="evidence" value="ECO:0007669"/>
    <property type="project" value="InterPro"/>
</dbReference>
<protein>
    <submittedName>
        <fullName evidence="5">P-loop containing nucleoside triphosphate hydrolase protein</fullName>
    </submittedName>
</protein>
<dbReference type="STRING" id="1095630.A0A2J6TB60"/>
<evidence type="ECO:0000313" key="6">
    <source>
        <dbReference type="Proteomes" id="UP000235371"/>
    </source>
</evidence>
<organism evidence="5 6">
    <name type="scientific">Hyaloscypha bicolor E</name>
    <dbReference type="NCBI Taxonomy" id="1095630"/>
    <lineage>
        <taxon>Eukaryota</taxon>
        <taxon>Fungi</taxon>
        <taxon>Dikarya</taxon>
        <taxon>Ascomycota</taxon>
        <taxon>Pezizomycotina</taxon>
        <taxon>Leotiomycetes</taxon>
        <taxon>Helotiales</taxon>
        <taxon>Hyaloscyphaceae</taxon>
        <taxon>Hyaloscypha</taxon>
        <taxon>Hyaloscypha bicolor</taxon>
    </lineage>
</organism>
<dbReference type="Pfam" id="PF00004">
    <property type="entry name" value="AAA"/>
    <property type="match status" value="1"/>
</dbReference>
<accession>A0A2J6TB60</accession>
<keyword evidence="3" id="KW-0472">Membrane</keyword>
<dbReference type="AlphaFoldDB" id="A0A2J6TB60"/>
<name>A0A2J6TB60_9HELO</name>
<dbReference type="InterPro" id="IPR050747">
    <property type="entry name" value="Mitochondrial_chaperone_BCS1"/>
</dbReference>
<dbReference type="Proteomes" id="UP000235371">
    <property type="component" value="Unassembled WGS sequence"/>
</dbReference>
<proteinExistence type="inferred from homology"/>
<keyword evidence="3" id="KW-0999">Mitochondrion inner membrane</keyword>
<dbReference type="OrthoDB" id="10251412at2759"/>
<comment type="similarity">
    <text evidence="2">Belongs to the AAA ATPase family. BCS1 subfamily.</text>
</comment>
<keyword evidence="6" id="KW-1185">Reference proteome</keyword>
<keyword evidence="5" id="KW-0378">Hydrolase</keyword>
<evidence type="ECO:0000256" key="3">
    <source>
        <dbReference type="ARBA" id="ARBA00022792"/>
    </source>
</evidence>
<gene>
    <name evidence="5" type="ORF">K444DRAFT_612846</name>
</gene>
<comment type="subcellular location">
    <subcellularLocation>
        <location evidence="1">Mitochondrion inner membrane</location>
        <topology evidence="1">Single-pass membrane protein</topology>
    </subcellularLocation>
</comment>
<reference evidence="5 6" key="1">
    <citation type="submission" date="2016-04" db="EMBL/GenBank/DDBJ databases">
        <title>A degradative enzymes factory behind the ericoid mycorrhizal symbiosis.</title>
        <authorList>
            <consortium name="DOE Joint Genome Institute"/>
            <person name="Martino E."/>
            <person name="Morin E."/>
            <person name="Grelet G."/>
            <person name="Kuo A."/>
            <person name="Kohler A."/>
            <person name="Daghino S."/>
            <person name="Barry K."/>
            <person name="Choi C."/>
            <person name="Cichocki N."/>
            <person name="Clum A."/>
            <person name="Copeland A."/>
            <person name="Hainaut M."/>
            <person name="Haridas S."/>
            <person name="Labutti K."/>
            <person name="Lindquist E."/>
            <person name="Lipzen A."/>
            <person name="Khouja H.-R."/>
            <person name="Murat C."/>
            <person name="Ohm R."/>
            <person name="Olson A."/>
            <person name="Spatafora J."/>
            <person name="Veneault-Fourrey C."/>
            <person name="Henrissat B."/>
            <person name="Grigoriev I."/>
            <person name="Martin F."/>
            <person name="Perotto S."/>
        </authorList>
    </citation>
    <scope>NUCLEOTIDE SEQUENCE [LARGE SCALE GENOMIC DNA]</scope>
    <source>
        <strain evidence="5 6">E</strain>
    </source>
</reference>
<evidence type="ECO:0000256" key="2">
    <source>
        <dbReference type="ARBA" id="ARBA00007448"/>
    </source>
</evidence>
<feature type="domain" description="AAA+ ATPase" evidence="4">
    <location>
        <begin position="238"/>
        <end position="371"/>
    </location>
</feature>
<dbReference type="InterPro" id="IPR014851">
    <property type="entry name" value="BCS1_N"/>
</dbReference>
<dbReference type="SUPFAM" id="SSF52540">
    <property type="entry name" value="P-loop containing nucleoside triphosphate hydrolases"/>
    <property type="match status" value="1"/>
</dbReference>
<dbReference type="InterPro" id="IPR003959">
    <property type="entry name" value="ATPase_AAA_core"/>
</dbReference>
<dbReference type="InterPro" id="IPR003593">
    <property type="entry name" value="AAA+_ATPase"/>
</dbReference>